<name>A0AC59Y7Y0_RANTA</name>
<evidence type="ECO:0000313" key="2">
    <source>
        <dbReference type="Proteomes" id="UP001162501"/>
    </source>
</evidence>
<evidence type="ECO:0000313" key="1">
    <source>
        <dbReference type="EMBL" id="CAM9462197.1"/>
    </source>
</evidence>
<proteinExistence type="predicted"/>
<accession>A0AC59Y7Y0</accession>
<dbReference type="EMBL" id="OX596095">
    <property type="protein sequence ID" value="CAM9462197.1"/>
    <property type="molecule type" value="Genomic_DNA"/>
</dbReference>
<reference evidence="1" key="2">
    <citation type="submission" date="2025-03" db="EMBL/GenBank/DDBJ databases">
        <authorList>
            <consortium name="ELIXIR-Norway"/>
            <consortium name="Elixir Norway"/>
        </authorList>
    </citation>
    <scope>NUCLEOTIDE SEQUENCE</scope>
</reference>
<sequence length="84" mass="9078">MRHSPGRRGRRAPGSHLGWTLEVRAEVEVQVQGGRAPGPGVTCARAVRVGRLLALCRPSHAGLLHPREESLQRHGRAGNFATSK</sequence>
<dbReference type="Proteomes" id="UP001162501">
    <property type="component" value="Chromosome 11"/>
</dbReference>
<reference evidence="1" key="1">
    <citation type="submission" date="2023-05" db="EMBL/GenBank/DDBJ databases">
        <authorList>
            <consortium name="ELIXIR-Norway"/>
        </authorList>
    </citation>
    <scope>NUCLEOTIDE SEQUENCE</scope>
</reference>
<gene>
    <name evidence="1" type="ORF">MRATA1EN22A_LOCUS2841</name>
</gene>
<protein>
    <submittedName>
        <fullName evidence="1">Uncharacterized protein</fullName>
    </submittedName>
</protein>
<organism evidence="1 2">
    <name type="scientific">Rangifer tarandus platyrhynchus</name>
    <name type="common">Svalbard reindeer</name>
    <dbReference type="NCBI Taxonomy" id="3082113"/>
    <lineage>
        <taxon>Eukaryota</taxon>
        <taxon>Metazoa</taxon>
        <taxon>Chordata</taxon>
        <taxon>Craniata</taxon>
        <taxon>Vertebrata</taxon>
        <taxon>Euteleostomi</taxon>
        <taxon>Mammalia</taxon>
        <taxon>Eutheria</taxon>
        <taxon>Laurasiatheria</taxon>
        <taxon>Artiodactyla</taxon>
        <taxon>Ruminantia</taxon>
        <taxon>Pecora</taxon>
        <taxon>Cervidae</taxon>
        <taxon>Odocoileinae</taxon>
        <taxon>Rangifer</taxon>
    </lineage>
</organism>